<evidence type="ECO:0000256" key="4">
    <source>
        <dbReference type="ARBA" id="ARBA00022989"/>
    </source>
</evidence>
<reference evidence="9" key="1">
    <citation type="submission" date="2014-09" db="EMBL/GenBank/DDBJ databases">
        <title>Draft genome sequence of an oleaginous Mucoromycotina fungus Mucor ambiguus NBRC6742.</title>
        <authorList>
            <person name="Takeda I."/>
            <person name="Yamane N."/>
            <person name="Morita T."/>
            <person name="Tamano K."/>
            <person name="Machida M."/>
            <person name="Baker S."/>
            <person name="Koike H."/>
        </authorList>
    </citation>
    <scope>NUCLEOTIDE SEQUENCE</scope>
    <source>
        <strain evidence="9">NBRC 6742</strain>
    </source>
</reference>
<feature type="transmembrane region" description="Helical" evidence="6">
    <location>
        <begin position="326"/>
        <end position="347"/>
    </location>
</feature>
<evidence type="ECO:0000313" key="9">
    <source>
        <dbReference type="EMBL" id="GAN05091.1"/>
    </source>
</evidence>
<feature type="transmembrane region" description="Helical" evidence="6">
    <location>
        <begin position="177"/>
        <end position="199"/>
    </location>
</feature>
<dbReference type="AlphaFoldDB" id="A0A0C9M5Y2"/>
<feature type="transmembrane region" description="Helical" evidence="6">
    <location>
        <begin position="402"/>
        <end position="422"/>
    </location>
</feature>
<evidence type="ECO:0000256" key="5">
    <source>
        <dbReference type="ARBA" id="ARBA00023136"/>
    </source>
</evidence>
<dbReference type="InterPro" id="IPR053937">
    <property type="entry name" value="GOST_TM"/>
</dbReference>
<evidence type="ECO:0000256" key="2">
    <source>
        <dbReference type="ARBA" id="ARBA00022692"/>
    </source>
</evidence>
<dbReference type="PANTHER" id="PTHR21229:SF2">
    <property type="entry name" value="RE59932P"/>
    <property type="match status" value="1"/>
</dbReference>
<evidence type="ECO:0000313" key="10">
    <source>
        <dbReference type="Proteomes" id="UP000053815"/>
    </source>
</evidence>
<gene>
    <name evidence="9" type="ORF">MAM1_0081c04560</name>
</gene>
<name>A0A0C9M5Y2_9FUNG</name>
<proteinExistence type="predicted"/>
<dbReference type="EMBL" id="DF836370">
    <property type="protein sequence ID" value="GAN05091.1"/>
    <property type="molecule type" value="Genomic_DNA"/>
</dbReference>
<keyword evidence="2 6" id="KW-0812">Transmembrane</keyword>
<keyword evidence="10" id="KW-1185">Reference proteome</keyword>
<feature type="transmembrane region" description="Helical" evidence="6">
    <location>
        <begin position="240"/>
        <end position="256"/>
    </location>
</feature>
<keyword evidence="3 7" id="KW-0732">Signal</keyword>
<feature type="domain" description="GOST seven transmembrane" evidence="8">
    <location>
        <begin position="174"/>
        <end position="432"/>
    </location>
</feature>
<keyword evidence="4 6" id="KW-1133">Transmembrane helix</keyword>
<evidence type="ECO:0000259" key="8">
    <source>
        <dbReference type="Pfam" id="PF06814"/>
    </source>
</evidence>
<organism evidence="9">
    <name type="scientific">Mucor ambiguus</name>
    <dbReference type="NCBI Taxonomy" id="91626"/>
    <lineage>
        <taxon>Eukaryota</taxon>
        <taxon>Fungi</taxon>
        <taxon>Fungi incertae sedis</taxon>
        <taxon>Mucoromycota</taxon>
        <taxon>Mucoromycotina</taxon>
        <taxon>Mucoromycetes</taxon>
        <taxon>Mucorales</taxon>
        <taxon>Mucorineae</taxon>
        <taxon>Mucoraceae</taxon>
        <taxon>Mucor</taxon>
    </lineage>
</organism>
<dbReference type="GO" id="GO:0005794">
    <property type="term" value="C:Golgi apparatus"/>
    <property type="evidence" value="ECO:0007669"/>
    <property type="project" value="TreeGrafter"/>
</dbReference>
<keyword evidence="5 6" id="KW-0472">Membrane</keyword>
<comment type="subcellular location">
    <subcellularLocation>
        <location evidence="1">Membrane</location>
        <topology evidence="1">Multi-pass membrane protein</topology>
    </subcellularLocation>
</comment>
<dbReference type="InterPro" id="IPR009637">
    <property type="entry name" value="GPR107/GPR108-like"/>
</dbReference>
<feature type="transmembrane region" description="Helical" evidence="6">
    <location>
        <begin position="376"/>
        <end position="396"/>
    </location>
</feature>
<feature type="chain" id="PRO_5002215060" description="GOST seven transmembrane domain-containing protein" evidence="7">
    <location>
        <begin position="22"/>
        <end position="467"/>
    </location>
</feature>
<dbReference type="OrthoDB" id="29657at2759"/>
<dbReference type="Pfam" id="PF06814">
    <property type="entry name" value="GOST_TM"/>
    <property type="match status" value="1"/>
</dbReference>
<feature type="transmembrane region" description="Helical" evidence="6">
    <location>
        <begin position="268"/>
        <end position="285"/>
    </location>
</feature>
<evidence type="ECO:0000256" key="1">
    <source>
        <dbReference type="ARBA" id="ARBA00004141"/>
    </source>
</evidence>
<evidence type="ECO:0000256" key="6">
    <source>
        <dbReference type="SAM" id="Phobius"/>
    </source>
</evidence>
<dbReference type="PANTHER" id="PTHR21229">
    <property type="entry name" value="LUNG SEVEN TRANSMEMBRANE RECEPTOR"/>
    <property type="match status" value="1"/>
</dbReference>
<evidence type="ECO:0000256" key="7">
    <source>
        <dbReference type="SAM" id="SignalP"/>
    </source>
</evidence>
<evidence type="ECO:0000256" key="3">
    <source>
        <dbReference type="ARBA" id="ARBA00022729"/>
    </source>
</evidence>
<sequence length="467" mass="53091">MFSVLKKSICLIIVFLTLVYATPQLTIEDDERTIIEVAEFGFLKGGQLTLTLEELKWSKQSEGIAAFYIRKGWILEDEYDVDYSPMDAPIHYDKCFLNNSFINDEVKDGASIVEMLPNELTSTNRWTRTFDIGQEEEGLWQVLYVSCKDAAASFKLTVVEVNPNGNYLSAGDIPLPYVYAFSSFVYLLAAAYWCSLLIFKQNKRIFRAHWLMFVLLLFIVINKALQSVGCLGLLSEGWKIGYYVFAGYVMAIFNSFSNADCITCSIKGILSLLIIVLLASGWMFIKPFLSSRDKKIISIIIPLQVLANVASAIGTEAAIGSADWSFWNLMLPLIDMISCGIILWTILQTRRHLASATSVDGKEQDILNKYKLWSSFYVVTLVYIYITRIVVQLFQASLPFRYVSWAGEAVNEVATFLFYIFIGYKFRPFPDNPYMQVPVDEEEANEEQDAYVGNNIAMNPVNRRERS</sequence>
<accession>A0A0C9M5Y2</accession>
<feature type="signal peptide" evidence="7">
    <location>
        <begin position="1"/>
        <end position="21"/>
    </location>
</feature>
<protein>
    <recommendedName>
        <fullName evidence="8">GOST seven transmembrane domain-containing protein</fullName>
    </recommendedName>
</protein>
<dbReference type="Proteomes" id="UP000053815">
    <property type="component" value="Unassembled WGS sequence"/>
</dbReference>
<feature type="transmembrane region" description="Helical" evidence="6">
    <location>
        <begin position="211"/>
        <end position="234"/>
    </location>
</feature>
<dbReference type="GO" id="GO:0016020">
    <property type="term" value="C:membrane"/>
    <property type="evidence" value="ECO:0007669"/>
    <property type="project" value="UniProtKB-SubCell"/>
</dbReference>